<dbReference type="GO" id="GO:0016413">
    <property type="term" value="F:O-acetyltransferase activity"/>
    <property type="evidence" value="ECO:0007669"/>
    <property type="project" value="TreeGrafter"/>
</dbReference>
<protein>
    <submittedName>
        <fullName evidence="9">Acyltransferase</fullName>
    </submittedName>
</protein>
<evidence type="ECO:0000256" key="3">
    <source>
        <dbReference type="ARBA" id="ARBA00022475"/>
    </source>
</evidence>
<comment type="caution">
    <text evidence="9">The sequence shown here is derived from an EMBL/GenBank/DDBJ whole genome shotgun (WGS) entry which is preliminary data.</text>
</comment>
<feature type="transmembrane region" description="Helical" evidence="7">
    <location>
        <begin position="287"/>
        <end position="308"/>
    </location>
</feature>
<evidence type="ECO:0000259" key="8">
    <source>
        <dbReference type="Pfam" id="PF01757"/>
    </source>
</evidence>
<evidence type="ECO:0000256" key="7">
    <source>
        <dbReference type="SAM" id="Phobius"/>
    </source>
</evidence>
<feature type="transmembrane region" description="Helical" evidence="7">
    <location>
        <begin position="16"/>
        <end position="36"/>
    </location>
</feature>
<proteinExistence type="inferred from homology"/>
<comment type="similarity">
    <text evidence="2">Belongs to the acyltransferase 3 family.</text>
</comment>
<feature type="transmembrane region" description="Helical" evidence="7">
    <location>
        <begin position="256"/>
        <end position="275"/>
    </location>
</feature>
<sequence length="357" mass="41941">MNNTKPAKINYDFIDSLRFISMFGIVMEHSSFFFGAKFKYFDEKIVQIFSLQFFKFGTIIFFLLAGFLIGDKFNTYSTKEYLKRRLQNTVKPWLFWVVVLFVLNYIDIAVRNIKSGDPTFMGKSIANILGDFGDIVFNTSYWFIPNFLICIAILLLFRKYLYNIFFGGFLLILSLSYSINLYLDIFPTSHTTALFGFIFYLWLGVQINRHYEKFKIITQNTCMSILIALTFITFMLSSWESYYLLVKLPNDPFNTLRISNIIYSLVCFALLYKLGDKISLNKFKPSIFTFGIYLVHQILVFRLMPLIFRPLHISFENKSAYYFLSIQLLTFAVVYTSSILLVYVINKVPSMRWIVGR</sequence>
<evidence type="ECO:0000256" key="5">
    <source>
        <dbReference type="ARBA" id="ARBA00022989"/>
    </source>
</evidence>
<feature type="transmembrane region" description="Helical" evidence="7">
    <location>
        <begin position="164"/>
        <end position="183"/>
    </location>
</feature>
<keyword evidence="9" id="KW-0012">Acyltransferase</keyword>
<feature type="transmembrane region" description="Helical" evidence="7">
    <location>
        <begin position="48"/>
        <end position="69"/>
    </location>
</feature>
<dbReference type="AlphaFoldDB" id="A0A9X3IB87"/>
<dbReference type="RefSeq" id="WP_010603420.1">
    <property type="nucleotide sequence ID" value="NZ_JAPJUH010000006.1"/>
</dbReference>
<feature type="transmembrane region" description="Helical" evidence="7">
    <location>
        <begin position="320"/>
        <end position="345"/>
    </location>
</feature>
<comment type="subcellular location">
    <subcellularLocation>
        <location evidence="1">Cell membrane</location>
        <topology evidence="1">Multi-pass membrane protein</topology>
    </subcellularLocation>
</comment>
<feature type="transmembrane region" description="Helical" evidence="7">
    <location>
        <begin position="139"/>
        <end position="157"/>
    </location>
</feature>
<evidence type="ECO:0000313" key="9">
    <source>
        <dbReference type="EMBL" id="MCX3267160.1"/>
    </source>
</evidence>
<keyword evidence="4 7" id="KW-0812">Transmembrane</keyword>
<dbReference type="GO" id="GO:0009246">
    <property type="term" value="P:enterobacterial common antigen biosynthetic process"/>
    <property type="evidence" value="ECO:0007669"/>
    <property type="project" value="TreeGrafter"/>
</dbReference>
<name>A0A9X3IB87_9SPHI</name>
<gene>
    <name evidence="9" type="ORF">OQZ29_20535</name>
</gene>
<evidence type="ECO:0000256" key="1">
    <source>
        <dbReference type="ARBA" id="ARBA00004651"/>
    </source>
</evidence>
<dbReference type="InterPro" id="IPR002656">
    <property type="entry name" value="Acyl_transf_3_dom"/>
</dbReference>
<keyword evidence="10" id="KW-1185">Reference proteome</keyword>
<feature type="transmembrane region" description="Helical" evidence="7">
    <location>
        <begin position="217"/>
        <end position="236"/>
    </location>
</feature>
<dbReference type="Pfam" id="PF01757">
    <property type="entry name" value="Acyl_transf_3"/>
    <property type="match status" value="1"/>
</dbReference>
<organism evidence="9 10">
    <name type="scientific">Pedobacter agri</name>
    <dbReference type="NCBI Taxonomy" id="454586"/>
    <lineage>
        <taxon>Bacteria</taxon>
        <taxon>Pseudomonadati</taxon>
        <taxon>Bacteroidota</taxon>
        <taxon>Sphingobacteriia</taxon>
        <taxon>Sphingobacteriales</taxon>
        <taxon>Sphingobacteriaceae</taxon>
        <taxon>Pedobacter</taxon>
    </lineage>
</organism>
<dbReference type="GO" id="GO:0005886">
    <property type="term" value="C:plasma membrane"/>
    <property type="evidence" value="ECO:0007669"/>
    <property type="project" value="UniProtKB-SubCell"/>
</dbReference>
<keyword evidence="3" id="KW-1003">Cell membrane</keyword>
<accession>A0A9X3IB87</accession>
<evidence type="ECO:0000313" key="10">
    <source>
        <dbReference type="Proteomes" id="UP001142592"/>
    </source>
</evidence>
<evidence type="ECO:0000256" key="6">
    <source>
        <dbReference type="ARBA" id="ARBA00023136"/>
    </source>
</evidence>
<dbReference type="PANTHER" id="PTHR40074:SF2">
    <property type="entry name" value="O-ACETYLTRANSFERASE WECH"/>
    <property type="match status" value="1"/>
</dbReference>
<keyword evidence="5 7" id="KW-1133">Transmembrane helix</keyword>
<dbReference type="EMBL" id="JAPJUH010000006">
    <property type="protein sequence ID" value="MCX3267160.1"/>
    <property type="molecule type" value="Genomic_DNA"/>
</dbReference>
<reference evidence="9" key="1">
    <citation type="submission" date="2022-11" db="EMBL/GenBank/DDBJ databases">
        <authorList>
            <person name="Graham C."/>
            <person name="Newman J.D."/>
        </authorList>
    </citation>
    <scope>NUCLEOTIDE SEQUENCE</scope>
    <source>
        <strain evidence="9">DSM 19486</strain>
    </source>
</reference>
<feature type="domain" description="Acyltransferase 3" evidence="8">
    <location>
        <begin position="12"/>
        <end position="341"/>
    </location>
</feature>
<keyword evidence="6 7" id="KW-0472">Membrane</keyword>
<dbReference type="PANTHER" id="PTHR40074">
    <property type="entry name" value="O-ACETYLTRANSFERASE WECH"/>
    <property type="match status" value="1"/>
</dbReference>
<evidence type="ECO:0000256" key="4">
    <source>
        <dbReference type="ARBA" id="ARBA00022692"/>
    </source>
</evidence>
<keyword evidence="9" id="KW-0808">Transferase</keyword>
<feature type="transmembrane region" description="Helical" evidence="7">
    <location>
        <begin position="189"/>
        <end position="205"/>
    </location>
</feature>
<dbReference type="Proteomes" id="UP001142592">
    <property type="component" value="Unassembled WGS sequence"/>
</dbReference>
<feature type="transmembrane region" description="Helical" evidence="7">
    <location>
        <begin position="90"/>
        <end position="110"/>
    </location>
</feature>
<evidence type="ECO:0000256" key="2">
    <source>
        <dbReference type="ARBA" id="ARBA00007400"/>
    </source>
</evidence>